<protein>
    <submittedName>
        <fullName evidence="2">Uncharacterized protein</fullName>
    </submittedName>
</protein>
<evidence type="ECO:0000256" key="1">
    <source>
        <dbReference type="SAM" id="MobiDB-lite"/>
    </source>
</evidence>
<dbReference type="Proteomes" id="UP000240760">
    <property type="component" value="Unassembled WGS sequence"/>
</dbReference>
<feature type="region of interest" description="Disordered" evidence="1">
    <location>
        <begin position="56"/>
        <end position="87"/>
    </location>
</feature>
<dbReference type="EMBL" id="KZ679133">
    <property type="protein sequence ID" value="PTB75816.1"/>
    <property type="molecule type" value="Genomic_DNA"/>
</dbReference>
<gene>
    <name evidence="2" type="ORF">M440DRAFT_1402356</name>
</gene>
<keyword evidence="3" id="KW-1185">Reference proteome</keyword>
<evidence type="ECO:0000313" key="2">
    <source>
        <dbReference type="EMBL" id="PTB75816.1"/>
    </source>
</evidence>
<name>A0A2T4C2L7_TRILO</name>
<feature type="region of interest" description="Disordered" evidence="1">
    <location>
        <begin position="1"/>
        <end position="25"/>
    </location>
</feature>
<accession>A0A2T4C2L7</accession>
<evidence type="ECO:0000313" key="3">
    <source>
        <dbReference type="Proteomes" id="UP000240760"/>
    </source>
</evidence>
<proteinExistence type="predicted"/>
<reference evidence="2 3" key="1">
    <citation type="submission" date="2016-07" db="EMBL/GenBank/DDBJ databases">
        <title>Multiple horizontal gene transfer events from other fungi enriched the ability of initially mycotrophic Trichoderma (Ascomycota) to feed on dead plant biomass.</title>
        <authorList>
            <consortium name="DOE Joint Genome Institute"/>
            <person name="Aerts A."/>
            <person name="Atanasova L."/>
            <person name="Chenthamara K."/>
            <person name="Zhang J."/>
            <person name="Grujic M."/>
            <person name="Henrissat B."/>
            <person name="Kuo A."/>
            <person name="Salamov A."/>
            <person name="Lipzen A."/>
            <person name="Labutti K."/>
            <person name="Barry K."/>
            <person name="Miao Y."/>
            <person name="Rahimi M.J."/>
            <person name="Shen Q."/>
            <person name="Grigoriev I.V."/>
            <person name="Kubicek C.P."/>
            <person name="Druzhinina I.S."/>
        </authorList>
    </citation>
    <scope>NUCLEOTIDE SEQUENCE [LARGE SCALE GENOMIC DNA]</scope>
    <source>
        <strain evidence="2 3">ATCC 18648</strain>
    </source>
</reference>
<organism evidence="2 3">
    <name type="scientific">Trichoderma longibrachiatum ATCC 18648</name>
    <dbReference type="NCBI Taxonomy" id="983965"/>
    <lineage>
        <taxon>Eukaryota</taxon>
        <taxon>Fungi</taxon>
        <taxon>Dikarya</taxon>
        <taxon>Ascomycota</taxon>
        <taxon>Pezizomycotina</taxon>
        <taxon>Sordariomycetes</taxon>
        <taxon>Hypocreomycetidae</taxon>
        <taxon>Hypocreales</taxon>
        <taxon>Hypocreaceae</taxon>
        <taxon>Trichoderma</taxon>
    </lineage>
</organism>
<feature type="compositionally biased region" description="Polar residues" evidence="1">
    <location>
        <begin position="13"/>
        <end position="25"/>
    </location>
</feature>
<dbReference type="AlphaFoldDB" id="A0A2T4C2L7"/>
<sequence length="125" mass="13618">MLSFTPARKFPAPSSSITQEHQMSTKQATPNVILSKEYTHLTFSKFSAIRLGMARLSTPQGSPHPSVVSSEPSPPPSRLHATAPMSSHAHSRFLLKSKKARKSLQVRMVSFITPASSIVCLCITT</sequence>